<organism evidence="3 4">
    <name type="scientific">Sphingobium xenophagum</name>
    <dbReference type="NCBI Taxonomy" id="121428"/>
    <lineage>
        <taxon>Bacteria</taxon>
        <taxon>Pseudomonadati</taxon>
        <taxon>Pseudomonadota</taxon>
        <taxon>Alphaproteobacteria</taxon>
        <taxon>Sphingomonadales</taxon>
        <taxon>Sphingomonadaceae</taxon>
        <taxon>Sphingobium</taxon>
    </lineage>
</organism>
<sequence>MPDPHQLDALLRPKSVAMVGASADVTRIGGRALRHLKEVGFPGEIYPINPARSEVQGLRAWPTIESLPVVPDCAVLTLPAEAVLPTIEACASRGVKGAVIFSAGFAEMGAAGAELQSRIRNVARKAGMRLLGPNCLGLYNMHANTFLSFSGIFDDVKGTAGRIGLVSQSGGYAGEVVKSALDIGLHFGTWITTGNEVDVGLGEALQFLVESDEIDVVVGYIEGVRDRDSFIAALATAHARRKPVILLKVGRTEQGAMAAASHTASLAGSDPVYDAVFERYGAYRARTTEEMLDVAYAASLGRYPRGRRLAILTNSGGIGVQAADFAADEDLVVSPASPALQQAIAALAPHGATENPIDLTGQVANDPPLFARALDAVLASGEFDMAYCNVGLIAGLPFIRDPLLTSMQDAANRHAQATVALSVTAPPDMVAAYSNAGYICVREPARAIAAMAALAHFPAAWDRALPGTTALNDVPRISAGSAFSEKEAKALLLQVGIVSPAEYVATDRDSAMAAASAIEAPLAIKIVSPDILHKSDVGGVALWIHPDDAPERIERMLREVAAALPDARIEGCLVSPMVAGGIECIVGINVDPVLGPVVLFGLGGVTVELLKDVATRLAPVDLTGAIEMIRSIRSFPLLNGYRGRPLADVTALAEAIVALSRFAVANAGVLTSLEINPLLVREQGIGVLALDAVIETRDSEAAASDRQ</sequence>
<protein>
    <submittedName>
        <fullName evidence="3">Acyl-CoA synthetase (NDP forming)</fullName>
    </submittedName>
</protein>
<dbReference type="RefSeq" id="WP_310226748.1">
    <property type="nucleotide sequence ID" value="NZ_JAVDWV010000016.1"/>
</dbReference>
<evidence type="ECO:0000313" key="4">
    <source>
        <dbReference type="Proteomes" id="UP001267638"/>
    </source>
</evidence>
<dbReference type="Gene3D" id="3.40.50.261">
    <property type="entry name" value="Succinyl-CoA synthetase domains"/>
    <property type="match status" value="2"/>
</dbReference>
<evidence type="ECO:0000259" key="2">
    <source>
        <dbReference type="SMART" id="SM00881"/>
    </source>
</evidence>
<reference evidence="3 4" key="1">
    <citation type="submission" date="2023-07" db="EMBL/GenBank/DDBJ databases">
        <title>Sorghum-associated microbial communities from plants grown in Nebraska, USA.</title>
        <authorList>
            <person name="Schachtman D."/>
        </authorList>
    </citation>
    <scope>NUCLEOTIDE SEQUENCE [LARGE SCALE GENOMIC DNA]</scope>
    <source>
        <strain evidence="3 4">4256</strain>
    </source>
</reference>
<dbReference type="InterPro" id="IPR003781">
    <property type="entry name" value="CoA-bd"/>
</dbReference>
<dbReference type="InterPro" id="IPR013815">
    <property type="entry name" value="ATP_grasp_subdomain_1"/>
</dbReference>
<proteinExistence type="predicted"/>
<dbReference type="Pfam" id="PF13549">
    <property type="entry name" value="ATP-grasp_5"/>
    <property type="match status" value="1"/>
</dbReference>
<feature type="domain" description="CoA-binding" evidence="2">
    <location>
        <begin position="10"/>
        <end position="105"/>
    </location>
</feature>
<dbReference type="Proteomes" id="UP001267638">
    <property type="component" value="Unassembled WGS sequence"/>
</dbReference>
<keyword evidence="4" id="KW-1185">Reference proteome</keyword>
<dbReference type="InterPro" id="IPR016102">
    <property type="entry name" value="Succinyl-CoA_synth-like"/>
</dbReference>
<dbReference type="SUPFAM" id="SSF56059">
    <property type="entry name" value="Glutathione synthetase ATP-binding domain-like"/>
    <property type="match status" value="1"/>
</dbReference>
<dbReference type="InterPro" id="IPR032875">
    <property type="entry name" value="Succ_CoA_lig_flav_dom"/>
</dbReference>
<dbReference type="EMBL" id="JAVDWV010000016">
    <property type="protein sequence ID" value="MDR7156444.1"/>
    <property type="molecule type" value="Genomic_DNA"/>
</dbReference>
<evidence type="ECO:0000256" key="1">
    <source>
        <dbReference type="ARBA" id="ARBA00022532"/>
    </source>
</evidence>
<name>A0ABU1X572_SPHXE</name>
<dbReference type="SMART" id="SM00881">
    <property type="entry name" value="CoA_binding"/>
    <property type="match status" value="1"/>
</dbReference>
<gene>
    <name evidence="3" type="ORF">J2W40_003288</name>
</gene>
<dbReference type="SUPFAM" id="SSF51735">
    <property type="entry name" value="NAD(P)-binding Rossmann-fold domains"/>
    <property type="match status" value="1"/>
</dbReference>
<dbReference type="SUPFAM" id="SSF52210">
    <property type="entry name" value="Succinyl-CoA synthetase domains"/>
    <property type="match status" value="2"/>
</dbReference>
<accession>A0ABU1X572</accession>
<comment type="caution">
    <text evidence="3">The sequence shown here is derived from an EMBL/GenBank/DDBJ whole genome shotgun (WGS) entry which is preliminary data.</text>
</comment>
<dbReference type="PANTHER" id="PTHR42793">
    <property type="entry name" value="COA BINDING DOMAIN CONTAINING PROTEIN"/>
    <property type="match status" value="1"/>
</dbReference>
<dbReference type="InterPro" id="IPR036291">
    <property type="entry name" value="NAD(P)-bd_dom_sf"/>
</dbReference>
<keyword evidence="1" id="KW-0816">Tricarboxylic acid cycle</keyword>
<dbReference type="Gene3D" id="3.30.470.20">
    <property type="entry name" value="ATP-grasp fold, B domain"/>
    <property type="match status" value="1"/>
</dbReference>
<dbReference type="Gene3D" id="3.30.1490.20">
    <property type="entry name" value="ATP-grasp fold, A domain"/>
    <property type="match status" value="1"/>
</dbReference>
<dbReference type="Gene3D" id="3.40.50.720">
    <property type="entry name" value="NAD(P)-binding Rossmann-like Domain"/>
    <property type="match status" value="1"/>
</dbReference>
<dbReference type="Pfam" id="PF13380">
    <property type="entry name" value="CoA_binding_2"/>
    <property type="match status" value="1"/>
</dbReference>
<dbReference type="Pfam" id="PF13607">
    <property type="entry name" value="Succ_CoA_lig"/>
    <property type="match status" value="1"/>
</dbReference>
<dbReference type="PANTHER" id="PTHR42793:SF4">
    <property type="entry name" value="BLL6376 PROTEIN"/>
    <property type="match status" value="1"/>
</dbReference>
<evidence type="ECO:0000313" key="3">
    <source>
        <dbReference type="EMBL" id="MDR7156444.1"/>
    </source>
</evidence>